<dbReference type="PROSITE" id="PS50181">
    <property type="entry name" value="FBOX"/>
    <property type="match status" value="1"/>
</dbReference>
<dbReference type="AlphaFoldDB" id="A0A2H3D994"/>
<proteinExistence type="predicted"/>
<dbReference type="EMBL" id="KZ293665">
    <property type="protein sequence ID" value="PBK90354.1"/>
    <property type="molecule type" value="Genomic_DNA"/>
</dbReference>
<sequence>MKQELRATSRLSSLPNELLYIIFDHVGTSDLLSLARISRKLNAVAMRQYLGSQQEIQKNYSVFGRHSTTALRGFFHIRFLRLSLANPYLPSTTLIFSLEFTTQLDEVLRYHKNIPQKHYPSLNIDFSSHIFEQYNRCCCDYCDAYAKRLNTFCGELVSLRCISFKCPARHQDYLDEPASEKEAMFNPPPFTTLTSMYIPCGPLYIIDWLVRSAHASPLESLTLRLITRLGKEMNDVLALRLPHLKRITFDSCSFTAEKLSLLLSCHASITDLIFSGGNIIPPRSHLHTVRMSLPYLHTIVMSVHNLETILPSIRPRSFPNLKSIIMLGCECTRCNGFRSACEKSTKPDLHRLLYWLSRLSAVFCVELPFEYEWETITRLTFPGVTKLVSKRYSVASNLERITTLSALFPNVNEFEVVEIGTENNGKLMEEINERWPGLRCVTFSSRLSYT</sequence>
<dbReference type="Gene3D" id="1.20.1280.50">
    <property type="match status" value="1"/>
</dbReference>
<dbReference type="CDD" id="cd09917">
    <property type="entry name" value="F-box_SF"/>
    <property type="match status" value="1"/>
</dbReference>
<dbReference type="Pfam" id="PF12937">
    <property type="entry name" value="F-box-like"/>
    <property type="match status" value="1"/>
</dbReference>
<dbReference type="SUPFAM" id="SSF52047">
    <property type="entry name" value="RNI-like"/>
    <property type="match status" value="1"/>
</dbReference>
<feature type="domain" description="F-box" evidence="1">
    <location>
        <begin position="8"/>
        <end position="60"/>
    </location>
</feature>
<evidence type="ECO:0000313" key="3">
    <source>
        <dbReference type="Proteomes" id="UP000217790"/>
    </source>
</evidence>
<dbReference type="SMART" id="SM00256">
    <property type="entry name" value="FBOX"/>
    <property type="match status" value="1"/>
</dbReference>
<reference evidence="3" key="1">
    <citation type="journal article" date="2017" name="Nat. Ecol. Evol.">
        <title>Genome expansion and lineage-specific genetic innovations in the forest pathogenic fungi Armillaria.</title>
        <authorList>
            <person name="Sipos G."/>
            <person name="Prasanna A.N."/>
            <person name="Walter M.C."/>
            <person name="O'Connor E."/>
            <person name="Balint B."/>
            <person name="Krizsan K."/>
            <person name="Kiss B."/>
            <person name="Hess J."/>
            <person name="Varga T."/>
            <person name="Slot J."/>
            <person name="Riley R."/>
            <person name="Boka B."/>
            <person name="Rigling D."/>
            <person name="Barry K."/>
            <person name="Lee J."/>
            <person name="Mihaltcheva S."/>
            <person name="LaButti K."/>
            <person name="Lipzen A."/>
            <person name="Waldron R."/>
            <person name="Moloney N.M."/>
            <person name="Sperisen C."/>
            <person name="Kredics L."/>
            <person name="Vagvoelgyi C."/>
            <person name="Patrignani A."/>
            <person name="Fitzpatrick D."/>
            <person name="Nagy I."/>
            <person name="Doyle S."/>
            <person name="Anderson J.B."/>
            <person name="Grigoriev I.V."/>
            <person name="Gueldener U."/>
            <person name="Muensterkoetter M."/>
            <person name="Nagy L.G."/>
        </authorList>
    </citation>
    <scope>NUCLEOTIDE SEQUENCE [LARGE SCALE GENOMIC DNA]</scope>
    <source>
        <strain evidence="3">Ar21-2</strain>
    </source>
</reference>
<dbReference type="Gene3D" id="3.80.10.10">
    <property type="entry name" value="Ribonuclease Inhibitor"/>
    <property type="match status" value="1"/>
</dbReference>
<protein>
    <recommendedName>
        <fullName evidence="1">F-box domain-containing protein</fullName>
    </recommendedName>
</protein>
<name>A0A2H3D994_ARMGA</name>
<dbReference type="InterPro" id="IPR001810">
    <property type="entry name" value="F-box_dom"/>
</dbReference>
<dbReference type="SUPFAM" id="SSF81383">
    <property type="entry name" value="F-box domain"/>
    <property type="match status" value="1"/>
</dbReference>
<evidence type="ECO:0000259" key="1">
    <source>
        <dbReference type="PROSITE" id="PS50181"/>
    </source>
</evidence>
<accession>A0A2H3D994</accession>
<dbReference type="Proteomes" id="UP000217790">
    <property type="component" value="Unassembled WGS sequence"/>
</dbReference>
<keyword evidence="3" id="KW-1185">Reference proteome</keyword>
<dbReference type="InterPro" id="IPR032675">
    <property type="entry name" value="LRR_dom_sf"/>
</dbReference>
<gene>
    <name evidence="2" type="ORF">ARMGADRAFT_1082633</name>
</gene>
<evidence type="ECO:0000313" key="2">
    <source>
        <dbReference type="EMBL" id="PBK90354.1"/>
    </source>
</evidence>
<dbReference type="InterPro" id="IPR036047">
    <property type="entry name" value="F-box-like_dom_sf"/>
</dbReference>
<dbReference type="InParanoid" id="A0A2H3D994"/>
<organism evidence="2 3">
    <name type="scientific">Armillaria gallica</name>
    <name type="common">Bulbous honey fungus</name>
    <name type="synonym">Armillaria bulbosa</name>
    <dbReference type="NCBI Taxonomy" id="47427"/>
    <lineage>
        <taxon>Eukaryota</taxon>
        <taxon>Fungi</taxon>
        <taxon>Dikarya</taxon>
        <taxon>Basidiomycota</taxon>
        <taxon>Agaricomycotina</taxon>
        <taxon>Agaricomycetes</taxon>
        <taxon>Agaricomycetidae</taxon>
        <taxon>Agaricales</taxon>
        <taxon>Marasmiineae</taxon>
        <taxon>Physalacriaceae</taxon>
        <taxon>Armillaria</taxon>
    </lineage>
</organism>
<dbReference type="OMA" id="EEINDRW"/>
<dbReference type="OrthoDB" id="2899243at2759"/>